<dbReference type="Proteomes" id="UP000887565">
    <property type="component" value="Unplaced"/>
</dbReference>
<name>A0A915JPG1_ROMCU</name>
<feature type="region of interest" description="Disordered" evidence="1">
    <location>
        <begin position="175"/>
        <end position="204"/>
    </location>
</feature>
<dbReference type="AlphaFoldDB" id="A0A915JPG1"/>
<evidence type="ECO:0000256" key="1">
    <source>
        <dbReference type="SAM" id="MobiDB-lite"/>
    </source>
</evidence>
<keyword evidence="2" id="KW-1185">Reference proteome</keyword>
<evidence type="ECO:0000313" key="2">
    <source>
        <dbReference type="Proteomes" id="UP000887565"/>
    </source>
</evidence>
<dbReference type="WBParaSite" id="nRc.2.0.1.t27978-RA">
    <property type="protein sequence ID" value="nRc.2.0.1.t27978-RA"/>
    <property type="gene ID" value="nRc.2.0.1.g27978"/>
</dbReference>
<protein>
    <submittedName>
        <fullName evidence="3">3'-phosphate/5'-hydroxy nucleic acid ligase</fullName>
    </submittedName>
</protein>
<reference evidence="3" key="1">
    <citation type="submission" date="2022-11" db="UniProtKB">
        <authorList>
            <consortium name="WormBaseParasite"/>
        </authorList>
    </citation>
    <scope>IDENTIFICATION</scope>
</reference>
<sequence>CVSADFSELRNYASILKKRPQALQVDYTRSSFLLFKHDNSLAQSHKSSGTRRAIGREKGQMTPGVELLAVPFGHTPSSGVGQQIVQKEATRYTSHGAGRPTRRARRLTCEKLCNNFSTSEMQNKQTYSKKRTVAGEKSFTTLAYHLMLSLSESVKGHLYLPFSAERNGTERNAIDTTLPNEKEIHVNKERKERDKEKEKLNKKQ</sequence>
<organism evidence="2 3">
    <name type="scientific">Romanomermis culicivorax</name>
    <name type="common">Nematode worm</name>
    <dbReference type="NCBI Taxonomy" id="13658"/>
    <lineage>
        <taxon>Eukaryota</taxon>
        <taxon>Metazoa</taxon>
        <taxon>Ecdysozoa</taxon>
        <taxon>Nematoda</taxon>
        <taxon>Enoplea</taxon>
        <taxon>Dorylaimia</taxon>
        <taxon>Mermithida</taxon>
        <taxon>Mermithoidea</taxon>
        <taxon>Mermithidae</taxon>
        <taxon>Romanomermis</taxon>
    </lineage>
</organism>
<proteinExistence type="predicted"/>
<feature type="compositionally biased region" description="Basic and acidic residues" evidence="1">
    <location>
        <begin position="180"/>
        <end position="204"/>
    </location>
</feature>
<evidence type="ECO:0000313" key="3">
    <source>
        <dbReference type="WBParaSite" id="nRc.2.0.1.t27978-RA"/>
    </source>
</evidence>
<accession>A0A915JPG1</accession>